<dbReference type="Gene3D" id="3.40.50.300">
    <property type="entry name" value="P-loop containing nucleotide triphosphate hydrolases"/>
    <property type="match status" value="2"/>
</dbReference>
<dbReference type="PANTHER" id="PTHR47963:SF7">
    <property type="entry name" value="ATP-DEPENDENT RNA HELICASE YFML-RELATED"/>
    <property type="match status" value="1"/>
</dbReference>
<dbReference type="Pfam" id="PF00270">
    <property type="entry name" value="DEAD"/>
    <property type="match status" value="1"/>
</dbReference>
<dbReference type="CDD" id="cd00268">
    <property type="entry name" value="DEADc"/>
    <property type="match status" value="1"/>
</dbReference>
<dbReference type="InterPro" id="IPR011545">
    <property type="entry name" value="DEAD/DEAH_box_helicase_dom"/>
</dbReference>
<dbReference type="GO" id="GO:0005829">
    <property type="term" value="C:cytosol"/>
    <property type="evidence" value="ECO:0007669"/>
    <property type="project" value="TreeGrafter"/>
</dbReference>
<feature type="region of interest" description="Disordered" evidence="6">
    <location>
        <begin position="382"/>
        <end position="403"/>
    </location>
</feature>
<keyword evidence="1" id="KW-0547">Nucleotide-binding</keyword>
<evidence type="ECO:0000256" key="5">
    <source>
        <dbReference type="PROSITE-ProRule" id="PRU00552"/>
    </source>
</evidence>
<dbReference type="Proteomes" id="UP000422764">
    <property type="component" value="Chromosome"/>
</dbReference>
<dbReference type="GO" id="GO:0033592">
    <property type="term" value="F:RNA strand annealing activity"/>
    <property type="evidence" value="ECO:0007669"/>
    <property type="project" value="TreeGrafter"/>
</dbReference>
<evidence type="ECO:0000256" key="1">
    <source>
        <dbReference type="ARBA" id="ARBA00022741"/>
    </source>
</evidence>
<keyword evidence="4" id="KW-0067">ATP-binding</keyword>
<dbReference type="GO" id="GO:0009409">
    <property type="term" value="P:response to cold"/>
    <property type="evidence" value="ECO:0007669"/>
    <property type="project" value="TreeGrafter"/>
</dbReference>
<dbReference type="InterPro" id="IPR014001">
    <property type="entry name" value="Helicase_ATP-bd"/>
</dbReference>
<keyword evidence="3 10" id="KW-0347">Helicase</keyword>
<feature type="compositionally biased region" description="Basic and acidic residues" evidence="6">
    <location>
        <begin position="394"/>
        <end position="403"/>
    </location>
</feature>
<dbReference type="PROSITE" id="PS51194">
    <property type="entry name" value="HELICASE_CTER"/>
    <property type="match status" value="1"/>
</dbReference>
<keyword evidence="11" id="KW-1185">Reference proteome</keyword>
<reference evidence="10 11" key="1">
    <citation type="submission" date="2019-12" db="EMBL/GenBank/DDBJ databases">
        <title>Genome sequenceing of Clostridium bovifaecis.</title>
        <authorList>
            <person name="Yao Y."/>
        </authorList>
    </citation>
    <scope>NUCLEOTIDE SEQUENCE [LARGE SCALE GENOMIC DNA]</scope>
    <source>
        <strain evidence="10 11">BXX</strain>
    </source>
</reference>
<evidence type="ECO:0000259" key="7">
    <source>
        <dbReference type="PROSITE" id="PS51192"/>
    </source>
</evidence>
<dbReference type="InterPro" id="IPR027417">
    <property type="entry name" value="P-loop_NTPase"/>
</dbReference>
<keyword evidence="2" id="KW-0378">Hydrolase</keyword>
<dbReference type="AlphaFoldDB" id="A0A6I6F0E8"/>
<dbReference type="InterPro" id="IPR050547">
    <property type="entry name" value="DEAD_box_RNA_helicases"/>
</dbReference>
<feature type="compositionally biased region" description="Basic residues" evidence="6">
    <location>
        <begin position="384"/>
        <end position="393"/>
    </location>
</feature>
<dbReference type="GO" id="GO:0003724">
    <property type="term" value="F:RNA helicase activity"/>
    <property type="evidence" value="ECO:0007669"/>
    <property type="project" value="InterPro"/>
</dbReference>
<protein>
    <submittedName>
        <fullName evidence="10">DEAD/DEAH box helicase</fullName>
    </submittedName>
</protein>
<dbReference type="InterPro" id="IPR044742">
    <property type="entry name" value="DEAD/DEAH_RhlB"/>
</dbReference>
<sequence>MTSFDKLGLNSNLIKGLYKEGIKNPTAIQEKAIPLSLENKDIIGQSETGSGKTLAYLLPMFQKIDSSKREMQAIILAPTHELVMQIDKQIKSLSLNSEISITSAPIIGEANIKRQIEKLKEKPHIIVGSSGRILKLIKDRKISAHTVKTIVIDEGDKLLDEKNLGTVKDIIKTTMKDRQLMLFSATINERTLDISKNLMKDPEIIKIESKELVNPNINHMSFLSEQRDKIEVLRKLIAAIKPERAIIFINRSEEIDITTSKLKYHNLKVDAIYGSAVKEERQRALEGFRSGKIQLLVASDLAARGLDIKDVTHIFNLDLPEDPKEYLHRVGRTGRAGKEGTAISIVSERELPLIDKYKRTFNIEIETKDVYKGAIVDFGNGRPSNKRSFRKKQVSKDQTRKPR</sequence>
<dbReference type="PROSITE" id="PS51192">
    <property type="entry name" value="HELICASE_ATP_BIND_1"/>
    <property type="match status" value="1"/>
</dbReference>
<dbReference type="PROSITE" id="PS51195">
    <property type="entry name" value="Q_MOTIF"/>
    <property type="match status" value="1"/>
</dbReference>
<dbReference type="Pfam" id="PF00271">
    <property type="entry name" value="Helicase_C"/>
    <property type="match status" value="1"/>
</dbReference>
<dbReference type="CDD" id="cd18787">
    <property type="entry name" value="SF2_C_DEAD"/>
    <property type="match status" value="1"/>
</dbReference>
<dbReference type="GO" id="GO:0005840">
    <property type="term" value="C:ribosome"/>
    <property type="evidence" value="ECO:0007669"/>
    <property type="project" value="TreeGrafter"/>
</dbReference>
<evidence type="ECO:0000313" key="10">
    <source>
        <dbReference type="EMBL" id="QGU95981.1"/>
    </source>
</evidence>
<feature type="short sequence motif" description="Q motif" evidence="5">
    <location>
        <begin position="2"/>
        <end position="30"/>
    </location>
</feature>
<dbReference type="GO" id="GO:0016787">
    <property type="term" value="F:hydrolase activity"/>
    <property type="evidence" value="ECO:0007669"/>
    <property type="project" value="UniProtKB-KW"/>
</dbReference>
<evidence type="ECO:0000256" key="6">
    <source>
        <dbReference type="SAM" id="MobiDB-lite"/>
    </source>
</evidence>
<proteinExistence type="predicted"/>
<evidence type="ECO:0000259" key="9">
    <source>
        <dbReference type="PROSITE" id="PS51195"/>
    </source>
</evidence>
<evidence type="ECO:0000259" key="8">
    <source>
        <dbReference type="PROSITE" id="PS51194"/>
    </source>
</evidence>
<evidence type="ECO:0000256" key="2">
    <source>
        <dbReference type="ARBA" id="ARBA00022801"/>
    </source>
</evidence>
<name>A0A6I6F0E8_9CLOT</name>
<feature type="domain" description="Helicase C-terminal" evidence="8">
    <location>
        <begin position="232"/>
        <end position="376"/>
    </location>
</feature>
<accession>A0A6I6F0E8</accession>
<organism evidence="10 11">
    <name type="scientific">Clostridium bovifaecis</name>
    <dbReference type="NCBI Taxonomy" id="2184719"/>
    <lineage>
        <taxon>Bacteria</taxon>
        <taxon>Bacillati</taxon>
        <taxon>Bacillota</taxon>
        <taxon>Clostridia</taxon>
        <taxon>Eubacteriales</taxon>
        <taxon>Clostridiaceae</taxon>
        <taxon>Clostridium</taxon>
    </lineage>
</organism>
<feature type="domain" description="Helicase ATP-binding" evidence="7">
    <location>
        <begin position="33"/>
        <end position="205"/>
    </location>
</feature>
<dbReference type="EMBL" id="CP046522">
    <property type="protein sequence ID" value="QGU95981.1"/>
    <property type="molecule type" value="Genomic_DNA"/>
</dbReference>
<dbReference type="GO" id="GO:0005524">
    <property type="term" value="F:ATP binding"/>
    <property type="evidence" value="ECO:0007669"/>
    <property type="project" value="UniProtKB-KW"/>
</dbReference>
<dbReference type="SMART" id="SM00487">
    <property type="entry name" value="DEXDc"/>
    <property type="match status" value="1"/>
</dbReference>
<dbReference type="SUPFAM" id="SSF52540">
    <property type="entry name" value="P-loop containing nucleoside triphosphate hydrolases"/>
    <property type="match status" value="1"/>
</dbReference>
<gene>
    <name evidence="10" type="ORF">GOM49_13575</name>
</gene>
<dbReference type="InterPro" id="IPR014014">
    <property type="entry name" value="RNA_helicase_DEAD_Q_motif"/>
</dbReference>
<feature type="domain" description="DEAD-box RNA helicase Q" evidence="9">
    <location>
        <begin position="2"/>
        <end position="30"/>
    </location>
</feature>
<evidence type="ECO:0000256" key="3">
    <source>
        <dbReference type="ARBA" id="ARBA00022806"/>
    </source>
</evidence>
<evidence type="ECO:0000313" key="11">
    <source>
        <dbReference type="Proteomes" id="UP000422764"/>
    </source>
</evidence>
<dbReference type="SMART" id="SM00490">
    <property type="entry name" value="HELICc"/>
    <property type="match status" value="1"/>
</dbReference>
<dbReference type="InterPro" id="IPR001650">
    <property type="entry name" value="Helicase_C-like"/>
</dbReference>
<evidence type="ECO:0000256" key="4">
    <source>
        <dbReference type="ARBA" id="ARBA00022840"/>
    </source>
</evidence>
<dbReference type="PANTHER" id="PTHR47963">
    <property type="entry name" value="DEAD-BOX ATP-DEPENDENT RNA HELICASE 47, MITOCHONDRIAL"/>
    <property type="match status" value="1"/>
</dbReference>